<dbReference type="InterPro" id="IPR052942">
    <property type="entry name" value="LPS_cholinephosphotransferase"/>
</dbReference>
<dbReference type="Pfam" id="PF04991">
    <property type="entry name" value="LicD"/>
    <property type="match status" value="1"/>
</dbReference>
<dbReference type="EMBL" id="GL376573">
    <property type="status" value="NOT_ANNOTATED_CDS"/>
    <property type="molecule type" value="Genomic_DNA"/>
</dbReference>
<dbReference type="Proteomes" id="UP000019132">
    <property type="component" value="Unassembled WGS sequence"/>
</dbReference>
<dbReference type="PANTHER" id="PTHR43404">
    <property type="entry name" value="LIPOPOLYSACCHARIDE CHOLINEPHOSPHOTRANSFERASE LICD"/>
    <property type="match status" value="1"/>
</dbReference>
<dbReference type="STRING" id="431595.K3WL32"/>
<protein>
    <recommendedName>
        <fullName evidence="2">LicD/FKTN/FKRP nucleotidyltransferase domain-containing protein</fullName>
    </recommendedName>
</protein>
<sequence>MLPQRVPKMQVAAAPTTRKSVFSRKKLTRYALYTLLATSAVCALRFLYAKCDTRAHMSVLLTKTTSILKANDVEYWLDKGTLLGVHRDDGLIPWEYDVDLGVMNATCDQISALKPEFEKVGLVAYDRSDYIPHKVKLTYDTENHHFYWSDPYMHDPCIRVYDSSDVATWVDIYWYVKVDAAQVAANRKNVLVPPGYDDKSSLLCCSEGLQEYTDHMCCGGCVPYDSVFPLKKQLVTVPDGVKSVQEQFVPNAIPEFLSIQYGEHSLKKREIKGWKGVVCGFWTSPLLFMVHLAMLNGVLVFIAIWYRRRRAAKQLKRRNL</sequence>
<keyword evidence="1" id="KW-0812">Transmembrane</keyword>
<keyword evidence="1" id="KW-1133">Transmembrane helix</keyword>
<dbReference type="InParanoid" id="K3WL32"/>
<name>K3WL32_GLOUD</name>
<feature type="transmembrane region" description="Helical" evidence="1">
    <location>
        <begin position="30"/>
        <end position="48"/>
    </location>
</feature>
<evidence type="ECO:0000256" key="1">
    <source>
        <dbReference type="SAM" id="Phobius"/>
    </source>
</evidence>
<dbReference type="HOGENOM" id="CLU_884198_0_0_1"/>
<keyword evidence="4" id="KW-1185">Reference proteome</keyword>
<feature type="domain" description="LicD/FKTN/FKRP nucleotidyltransferase" evidence="2">
    <location>
        <begin position="69"/>
        <end position="110"/>
    </location>
</feature>
<proteinExistence type="predicted"/>
<dbReference type="GO" id="GO:0009100">
    <property type="term" value="P:glycoprotein metabolic process"/>
    <property type="evidence" value="ECO:0007669"/>
    <property type="project" value="UniProtKB-ARBA"/>
</dbReference>
<evidence type="ECO:0000259" key="2">
    <source>
        <dbReference type="Pfam" id="PF04991"/>
    </source>
</evidence>
<reference evidence="4" key="1">
    <citation type="journal article" date="2010" name="Genome Biol.">
        <title>Genome sequence of the necrotrophic plant pathogen Pythium ultimum reveals original pathogenicity mechanisms and effector repertoire.</title>
        <authorList>
            <person name="Levesque C.A."/>
            <person name="Brouwer H."/>
            <person name="Cano L."/>
            <person name="Hamilton J.P."/>
            <person name="Holt C."/>
            <person name="Huitema E."/>
            <person name="Raffaele S."/>
            <person name="Robideau G.P."/>
            <person name="Thines M."/>
            <person name="Win J."/>
            <person name="Zerillo M.M."/>
            <person name="Beakes G.W."/>
            <person name="Boore J.L."/>
            <person name="Busam D."/>
            <person name="Dumas B."/>
            <person name="Ferriera S."/>
            <person name="Fuerstenberg S.I."/>
            <person name="Gachon C.M."/>
            <person name="Gaulin E."/>
            <person name="Govers F."/>
            <person name="Grenville-Briggs L."/>
            <person name="Horner N."/>
            <person name="Hostetler J."/>
            <person name="Jiang R.H."/>
            <person name="Johnson J."/>
            <person name="Krajaejun T."/>
            <person name="Lin H."/>
            <person name="Meijer H.J."/>
            <person name="Moore B."/>
            <person name="Morris P."/>
            <person name="Phuntmart V."/>
            <person name="Puiu D."/>
            <person name="Shetty J."/>
            <person name="Stajich J.E."/>
            <person name="Tripathy S."/>
            <person name="Wawra S."/>
            <person name="van West P."/>
            <person name="Whitty B.R."/>
            <person name="Coutinho P.M."/>
            <person name="Henrissat B."/>
            <person name="Martin F."/>
            <person name="Thomas P.D."/>
            <person name="Tyler B.M."/>
            <person name="De Vries R.P."/>
            <person name="Kamoun S."/>
            <person name="Yandell M."/>
            <person name="Tisserat N."/>
            <person name="Buell C.R."/>
        </authorList>
    </citation>
    <scope>NUCLEOTIDE SEQUENCE</scope>
    <source>
        <strain evidence="4">DAOM:BR144</strain>
    </source>
</reference>
<evidence type="ECO:0000313" key="4">
    <source>
        <dbReference type="Proteomes" id="UP000019132"/>
    </source>
</evidence>
<dbReference type="AlphaFoldDB" id="K3WL32"/>
<dbReference type="eggNOG" id="ENOG502RWRT">
    <property type="taxonomic scope" value="Eukaryota"/>
</dbReference>
<reference evidence="3" key="3">
    <citation type="submission" date="2015-02" db="UniProtKB">
        <authorList>
            <consortium name="EnsemblProtists"/>
        </authorList>
    </citation>
    <scope>IDENTIFICATION</scope>
    <source>
        <strain evidence="3">DAOM BR144</strain>
    </source>
</reference>
<evidence type="ECO:0000313" key="3">
    <source>
        <dbReference type="EnsemblProtists" id="PYU1_T005674"/>
    </source>
</evidence>
<feature type="transmembrane region" description="Helical" evidence="1">
    <location>
        <begin position="286"/>
        <end position="306"/>
    </location>
</feature>
<accession>K3WL32</accession>
<dbReference type="EnsemblProtists" id="PYU1_T005674">
    <property type="protein sequence ID" value="PYU1_T005674"/>
    <property type="gene ID" value="PYU1_G005663"/>
</dbReference>
<organism evidence="3 4">
    <name type="scientific">Globisporangium ultimum (strain ATCC 200006 / CBS 805.95 / DAOM BR144)</name>
    <name type="common">Pythium ultimum</name>
    <dbReference type="NCBI Taxonomy" id="431595"/>
    <lineage>
        <taxon>Eukaryota</taxon>
        <taxon>Sar</taxon>
        <taxon>Stramenopiles</taxon>
        <taxon>Oomycota</taxon>
        <taxon>Peronosporomycetes</taxon>
        <taxon>Pythiales</taxon>
        <taxon>Pythiaceae</taxon>
        <taxon>Globisporangium</taxon>
    </lineage>
</organism>
<reference evidence="4" key="2">
    <citation type="submission" date="2010-04" db="EMBL/GenBank/DDBJ databases">
        <authorList>
            <person name="Buell R."/>
            <person name="Hamilton J."/>
            <person name="Hostetler J."/>
        </authorList>
    </citation>
    <scope>NUCLEOTIDE SEQUENCE [LARGE SCALE GENOMIC DNA]</scope>
    <source>
        <strain evidence="4">DAOM:BR144</strain>
    </source>
</reference>
<dbReference type="VEuPathDB" id="FungiDB:PYU1_G005663"/>
<keyword evidence="1" id="KW-0472">Membrane</keyword>
<dbReference type="OMA" id="CGFWTSP"/>
<dbReference type="PANTHER" id="PTHR43404:SF1">
    <property type="entry name" value="MNN4P"/>
    <property type="match status" value="1"/>
</dbReference>
<dbReference type="InterPro" id="IPR007074">
    <property type="entry name" value="LicD/FKTN/FKRP_NTP_transf"/>
</dbReference>